<dbReference type="Proteomes" id="UP000887561">
    <property type="component" value="Unplaced"/>
</dbReference>
<evidence type="ECO:0000313" key="2">
    <source>
        <dbReference type="WBParaSite" id="scaffold19002_cov293.g19103"/>
    </source>
</evidence>
<keyword evidence="1" id="KW-1185">Reference proteome</keyword>
<accession>A0A915LXH3</accession>
<reference evidence="2" key="1">
    <citation type="submission" date="2022-11" db="UniProtKB">
        <authorList>
            <consortium name="WormBaseParasite"/>
        </authorList>
    </citation>
    <scope>IDENTIFICATION</scope>
</reference>
<dbReference type="WBParaSite" id="scaffold19002_cov293.g19103">
    <property type="protein sequence ID" value="scaffold19002_cov293.g19103"/>
    <property type="gene ID" value="scaffold19002_cov293.g19103"/>
</dbReference>
<organism evidence="1 2">
    <name type="scientific">Meloidogyne javanica</name>
    <name type="common">Root-knot nematode worm</name>
    <dbReference type="NCBI Taxonomy" id="6303"/>
    <lineage>
        <taxon>Eukaryota</taxon>
        <taxon>Metazoa</taxon>
        <taxon>Ecdysozoa</taxon>
        <taxon>Nematoda</taxon>
        <taxon>Chromadorea</taxon>
        <taxon>Rhabditida</taxon>
        <taxon>Tylenchina</taxon>
        <taxon>Tylenchomorpha</taxon>
        <taxon>Tylenchoidea</taxon>
        <taxon>Meloidogynidae</taxon>
        <taxon>Meloidogyninae</taxon>
        <taxon>Meloidogyne</taxon>
        <taxon>Meloidogyne incognita group</taxon>
    </lineage>
</organism>
<evidence type="ECO:0000313" key="1">
    <source>
        <dbReference type="Proteomes" id="UP000887561"/>
    </source>
</evidence>
<sequence>MYEKHNVPKGAEIFLNDILEPEGLKQFIEEICYTINSAEDYTHLIHSLNYFMLENEKMLEEEKKEGEKPKELTSEQMEIKYVRENYDEIITVINDKNVRITGYTLRKDIEERLGKLKQEIYRQGKFYDYEEIEQSSEEEN</sequence>
<dbReference type="AlphaFoldDB" id="A0A915LXH3"/>
<name>A0A915LXH3_MELJA</name>
<proteinExistence type="predicted"/>
<protein>
    <submittedName>
        <fullName evidence="2">Uncharacterized protein</fullName>
    </submittedName>
</protein>